<dbReference type="InterPro" id="IPR011650">
    <property type="entry name" value="Peptidase_M20_dimer"/>
</dbReference>
<dbReference type="GO" id="GO:0006508">
    <property type="term" value="P:proteolysis"/>
    <property type="evidence" value="ECO:0007669"/>
    <property type="project" value="UniProtKB-KW"/>
</dbReference>
<dbReference type="EMBL" id="JACHFL010000006">
    <property type="protein sequence ID" value="MBB5363737.1"/>
    <property type="molecule type" value="Genomic_DNA"/>
</dbReference>
<dbReference type="Gene3D" id="3.30.70.360">
    <property type="match status" value="1"/>
</dbReference>
<evidence type="ECO:0000256" key="3">
    <source>
        <dbReference type="ARBA" id="ARBA00022801"/>
    </source>
</evidence>
<keyword evidence="1" id="KW-0645">Protease</keyword>
<dbReference type="GO" id="GO:0009089">
    <property type="term" value="P:lysine biosynthetic process via diaminopimelate"/>
    <property type="evidence" value="ECO:0007669"/>
    <property type="project" value="TreeGrafter"/>
</dbReference>
<keyword evidence="3" id="KW-0378">Hydrolase</keyword>
<dbReference type="Gene3D" id="3.40.630.10">
    <property type="entry name" value="Zn peptidases"/>
    <property type="match status" value="1"/>
</dbReference>
<gene>
    <name evidence="5" type="ORF">HNQ08_002843</name>
</gene>
<name>A0A7W8NH88_9DEIO</name>
<dbReference type="GO" id="GO:0046872">
    <property type="term" value="F:metal ion binding"/>
    <property type="evidence" value="ECO:0007669"/>
    <property type="project" value="UniProtKB-KW"/>
</dbReference>
<dbReference type="InterPro" id="IPR051458">
    <property type="entry name" value="Cyt/Met_Dipeptidase"/>
</dbReference>
<sequence>MWWAYSCAAGWRPASDLHSSTGAVVDNPLWRLAKALASLRDETGRVTIPGFHDVRPVSDVDREAIANIPGQGESLYDAYAVTRRLGAPEEFNTCTNLMPILNVNGFHGGYAEAGSKTVLPAESFVKIDIRLVPDQHPERIVELLRAHLNAQGLEDVEIVEPATHQHPARSDLSDPFVQTALQVAREVYGKDAIVHPSSSASGPIVSLHAPRRCACDRSGHRQRGGAPPCPE</sequence>
<dbReference type="PANTHER" id="PTHR43270:SF8">
    <property type="entry name" value="DI- AND TRIPEPTIDASE DUG2-RELATED"/>
    <property type="match status" value="1"/>
</dbReference>
<accession>A0A7W8NH88</accession>
<organism evidence="5 6">
    <name type="scientific">Deinococcus humi</name>
    <dbReference type="NCBI Taxonomy" id="662880"/>
    <lineage>
        <taxon>Bacteria</taxon>
        <taxon>Thermotogati</taxon>
        <taxon>Deinococcota</taxon>
        <taxon>Deinococci</taxon>
        <taxon>Deinococcales</taxon>
        <taxon>Deinococcaceae</taxon>
        <taxon>Deinococcus</taxon>
    </lineage>
</organism>
<dbReference type="GO" id="GO:0008233">
    <property type="term" value="F:peptidase activity"/>
    <property type="evidence" value="ECO:0007669"/>
    <property type="project" value="UniProtKB-KW"/>
</dbReference>
<reference evidence="5 6" key="1">
    <citation type="submission" date="2020-08" db="EMBL/GenBank/DDBJ databases">
        <title>Genomic Encyclopedia of Type Strains, Phase IV (KMG-IV): sequencing the most valuable type-strain genomes for metagenomic binning, comparative biology and taxonomic classification.</title>
        <authorList>
            <person name="Goeker M."/>
        </authorList>
    </citation>
    <scope>NUCLEOTIDE SEQUENCE [LARGE SCALE GENOMIC DNA]</scope>
    <source>
        <strain evidence="5 6">DSM 27939</strain>
    </source>
</reference>
<comment type="caution">
    <text evidence="5">The sequence shown here is derived from an EMBL/GenBank/DDBJ whole genome shotgun (WGS) entry which is preliminary data.</text>
</comment>
<protein>
    <submittedName>
        <fullName evidence="5">Acetylornithine deacetylase/succinyl-diaminopimelate desuccinylase-like protein</fullName>
    </submittedName>
</protein>
<evidence type="ECO:0000313" key="5">
    <source>
        <dbReference type="EMBL" id="MBB5363737.1"/>
    </source>
</evidence>
<dbReference type="RefSeq" id="WP_229790019.1">
    <property type="nucleotide sequence ID" value="NZ_JACHFL010000006.1"/>
</dbReference>
<keyword evidence="2" id="KW-0479">Metal-binding</keyword>
<evidence type="ECO:0000259" key="4">
    <source>
        <dbReference type="Pfam" id="PF07687"/>
    </source>
</evidence>
<feature type="domain" description="Peptidase M20 dimerisation" evidence="4">
    <location>
        <begin position="16"/>
        <end position="155"/>
    </location>
</feature>
<dbReference type="PANTHER" id="PTHR43270">
    <property type="entry name" value="BETA-ALA-HIS DIPEPTIDASE"/>
    <property type="match status" value="1"/>
</dbReference>
<dbReference type="GO" id="GO:0005829">
    <property type="term" value="C:cytosol"/>
    <property type="evidence" value="ECO:0007669"/>
    <property type="project" value="TreeGrafter"/>
</dbReference>
<keyword evidence="6" id="KW-1185">Reference proteome</keyword>
<evidence type="ECO:0000256" key="1">
    <source>
        <dbReference type="ARBA" id="ARBA00022670"/>
    </source>
</evidence>
<dbReference type="GO" id="GO:0009014">
    <property type="term" value="F:succinyl-diaminopimelate desuccinylase activity"/>
    <property type="evidence" value="ECO:0007669"/>
    <property type="project" value="TreeGrafter"/>
</dbReference>
<dbReference type="Proteomes" id="UP000552709">
    <property type="component" value="Unassembled WGS sequence"/>
</dbReference>
<dbReference type="AlphaFoldDB" id="A0A7W8NH88"/>
<evidence type="ECO:0000256" key="2">
    <source>
        <dbReference type="ARBA" id="ARBA00022723"/>
    </source>
</evidence>
<evidence type="ECO:0000313" key="6">
    <source>
        <dbReference type="Proteomes" id="UP000552709"/>
    </source>
</evidence>
<proteinExistence type="predicted"/>
<dbReference type="Pfam" id="PF07687">
    <property type="entry name" value="M20_dimer"/>
    <property type="match status" value="1"/>
</dbReference>